<evidence type="ECO:0000256" key="1">
    <source>
        <dbReference type="ARBA" id="ARBA00022679"/>
    </source>
</evidence>
<dbReference type="InterPro" id="IPR051531">
    <property type="entry name" value="N-acetyltransferase"/>
</dbReference>
<dbReference type="SUPFAM" id="SSF55729">
    <property type="entry name" value="Acyl-CoA N-acyltransferases (Nat)"/>
    <property type="match status" value="1"/>
</dbReference>
<dbReference type="RefSeq" id="WP_143411880.1">
    <property type="nucleotide sequence ID" value="NZ_VHSF01000005.1"/>
</dbReference>
<dbReference type="PANTHER" id="PTHR43792:SF8">
    <property type="entry name" value="[RIBOSOMAL PROTEIN US5]-ALANINE N-ACETYLTRANSFERASE"/>
    <property type="match status" value="1"/>
</dbReference>
<evidence type="ECO:0000256" key="3">
    <source>
        <dbReference type="ARBA" id="ARBA00038502"/>
    </source>
</evidence>
<dbReference type="InterPro" id="IPR000182">
    <property type="entry name" value="GNAT_dom"/>
</dbReference>
<dbReference type="GO" id="GO:0016747">
    <property type="term" value="F:acyltransferase activity, transferring groups other than amino-acyl groups"/>
    <property type="evidence" value="ECO:0007669"/>
    <property type="project" value="InterPro"/>
</dbReference>
<dbReference type="InterPro" id="IPR016181">
    <property type="entry name" value="Acyl_CoA_acyltransferase"/>
</dbReference>
<reference evidence="5 6" key="1">
    <citation type="submission" date="2019-06" db="EMBL/GenBank/DDBJ databases">
        <title>Gramella sabulilitoris sp. nov., isolated from a marine sand.</title>
        <authorList>
            <person name="Yoon J.-H."/>
        </authorList>
    </citation>
    <scope>NUCLEOTIDE SEQUENCE [LARGE SCALE GENOMIC DNA]</scope>
    <source>
        <strain evidence="5 6">HSMS-1</strain>
    </source>
</reference>
<sequence>MKSTVIPELKTERLILNRIEKTDHTNIYHGLSHPEVIKYYGVSYTSLEAVQEQMDWYDNLEKSGSGMWWAIREKTGLNFMGAIGINDYQKEHKKAELGFWLLPEYWKKGYVRESSQAIINYLFQKGLHRLEAYVEAENSNSSKALVKLGFSHEGRMIDAEIKNDTYISVDIFAKINPDN</sequence>
<dbReference type="PANTHER" id="PTHR43792">
    <property type="entry name" value="GNAT FAMILY, PUTATIVE (AFU_ORTHOLOGUE AFUA_3G00765)-RELATED-RELATED"/>
    <property type="match status" value="1"/>
</dbReference>
<name>A0A550HXB9_9FLAO</name>
<dbReference type="Proteomes" id="UP000315131">
    <property type="component" value="Unassembled WGS sequence"/>
</dbReference>
<keyword evidence="2" id="KW-0012">Acyltransferase</keyword>
<dbReference type="EMBL" id="VHSF01000005">
    <property type="protein sequence ID" value="TRO63315.1"/>
    <property type="molecule type" value="Genomic_DNA"/>
</dbReference>
<dbReference type="AlphaFoldDB" id="A0A550HXB9"/>
<keyword evidence="1 5" id="KW-0808">Transferase</keyword>
<dbReference type="Gene3D" id="3.40.630.30">
    <property type="match status" value="1"/>
</dbReference>
<evidence type="ECO:0000313" key="6">
    <source>
        <dbReference type="Proteomes" id="UP000315131"/>
    </source>
</evidence>
<gene>
    <name evidence="5" type="ORF">FGM01_14325</name>
</gene>
<organism evidence="5 6">
    <name type="scientific">Christiangramia sabulilitoris</name>
    <dbReference type="NCBI Taxonomy" id="2583991"/>
    <lineage>
        <taxon>Bacteria</taxon>
        <taxon>Pseudomonadati</taxon>
        <taxon>Bacteroidota</taxon>
        <taxon>Flavobacteriia</taxon>
        <taxon>Flavobacteriales</taxon>
        <taxon>Flavobacteriaceae</taxon>
        <taxon>Christiangramia</taxon>
    </lineage>
</organism>
<accession>A0A550HXB9</accession>
<dbReference type="OrthoDB" id="9811523at2"/>
<keyword evidence="6" id="KW-1185">Reference proteome</keyword>
<evidence type="ECO:0000313" key="5">
    <source>
        <dbReference type="EMBL" id="TRO63315.1"/>
    </source>
</evidence>
<dbReference type="Pfam" id="PF13302">
    <property type="entry name" value="Acetyltransf_3"/>
    <property type="match status" value="1"/>
</dbReference>
<evidence type="ECO:0000259" key="4">
    <source>
        <dbReference type="PROSITE" id="PS51186"/>
    </source>
</evidence>
<evidence type="ECO:0000256" key="2">
    <source>
        <dbReference type="ARBA" id="ARBA00023315"/>
    </source>
</evidence>
<comment type="similarity">
    <text evidence="3">Belongs to the acetyltransferase family. RimJ subfamily.</text>
</comment>
<dbReference type="PROSITE" id="PS51186">
    <property type="entry name" value="GNAT"/>
    <property type="match status" value="1"/>
</dbReference>
<proteinExistence type="inferred from homology"/>
<protein>
    <submittedName>
        <fullName evidence="5">GNAT family N-acetyltransferase</fullName>
    </submittedName>
</protein>
<comment type="caution">
    <text evidence="5">The sequence shown here is derived from an EMBL/GenBank/DDBJ whole genome shotgun (WGS) entry which is preliminary data.</text>
</comment>
<feature type="domain" description="N-acetyltransferase" evidence="4">
    <location>
        <begin position="26"/>
        <end position="178"/>
    </location>
</feature>